<organism evidence="6 7">
    <name type="scientific">Fluviispira sanaruensis</name>
    <dbReference type="NCBI Taxonomy" id="2493639"/>
    <lineage>
        <taxon>Bacteria</taxon>
        <taxon>Pseudomonadati</taxon>
        <taxon>Bdellovibrionota</taxon>
        <taxon>Oligoflexia</taxon>
        <taxon>Silvanigrellales</taxon>
        <taxon>Silvanigrellaceae</taxon>
        <taxon>Fluviispira</taxon>
    </lineage>
</organism>
<dbReference type="SUPFAM" id="SSF51230">
    <property type="entry name" value="Single hybrid motif"/>
    <property type="match status" value="1"/>
</dbReference>
<evidence type="ECO:0000256" key="2">
    <source>
        <dbReference type="ARBA" id="ARBA00022823"/>
    </source>
</evidence>
<comment type="cofactor">
    <cofactor evidence="3">
        <name>(R)-lipoate</name>
        <dbReference type="ChEBI" id="CHEBI:83088"/>
    </cofactor>
    <text evidence="3">Binds 1 lipoyl cofactor covalently.</text>
</comment>
<dbReference type="Proteomes" id="UP000291236">
    <property type="component" value="Chromosome"/>
</dbReference>
<evidence type="ECO:0000256" key="3">
    <source>
        <dbReference type="HAMAP-Rule" id="MF_00272"/>
    </source>
</evidence>
<dbReference type="GO" id="GO:0005960">
    <property type="term" value="C:glycine cleavage complex"/>
    <property type="evidence" value="ECO:0007669"/>
    <property type="project" value="InterPro"/>
</dbReference>
<dbReference type="GO" id="GO:0019464">
    <property type="term" value="P:glycine decarboxylation via glycine cleavage system"/>
    <property type="evidence" value="ECO:0007669"/>
    <property type="project" value="UniProtKB-UniRule"/>
</dbReference>
<dbReference type="PROSITE" id="PS50968">
    <property type="entry name" value="BIOTINYL_LIPOYL"/>
    <property type="match status" value="1"/>
</dbReference>
<reference evidence="6 7" key="1">
    <citation type="submission" date="2018-12" db="EMBL/GenBank/DDBJ databases">
        <title>Rubrispira sanarue gen. nov., sp., nov., a member of the order Silvanigrellales, isolated from a brackish lake in Hamamatsu Japan.</title>
        <authorList>
            <person name="Maejima Y."/>
            <person name="Iino T."/>
            <person name="Muraguchi Y."/>
            <person name="Fukuda K."/>
            <person name="Nojiri H."/>
            <person name="Ohkuma M."/>
            <person name="Moriuchi R."/>
            <person name="Dohra H."/>
            <person name="Kimbara K."/>
            <person name="Shintani M."/>
        </authorList>
    </citation>
    <scope>NUCLEOTIDE SEQUENCE [LARGE SCALE GENOMIC DNA]</scope>
    <source>
        <strain evidence="6 7">RF1110005</strain>
    </source>
</reference>
<accession>A0A4P2VNM9</accession>
<dbReference type="InterPro" id="IPR000089">
    <property type="entry name" value="Biotin_lipoyl"/>
</dbReference>
<dbReference type="HAMAP" id="MF_00272">
    <property type="entry name" value="GcvH"/>
    <property type="match status" value="1"/>
</dbReference>
<gene>
    <name evidence="3 6" type="primary">gcvH</name>
    <name evidence="6" type="ORF">JCM31447_29790</name>
</gene>
<evidence type="ECO:0000256" key="1">
    <source>
        <dbReference type="ARBA" id="ARBA00009249"/>
    </source>
</evidence>
<dbReference type="PANTHER" id="PTHR11715">
    <property type="entry name" value="GLYCINE CLEAVAGE SYSTEM H PROTEIN"/>
    <property type="match status" value="1"/>
</dbReference>
<dbReference type="InterPro" id="IPR002930">
    <property type="entry name" value="GCV_H"/>
</dbReference>
<dbReference type="InterPro" id="IPR033753">
    <property type="entry name" value="GCV_H/Fam206"/>
</dbReference>
<proteinExistence type="inferred from homology"/>
<dbReference type="CDD" id="cd06848">
    <property type="entry name" value="GCS_H"/>
    <property type="match status" value="1"/>
</dbReference>
<dbReference type="PANTHER" id="PTHR11715:SF3">
    <property type="entry name" value="GLYCINE CLEAVAGE SYSTEM H PROTEIN-RELATED"/>
    <property type="match status" value="1"/>
</dbReference>
<dbReference type="Pfam" id="PF01597">
    <property type="entry name" value="GCV_H"/>
    <property type="match status" value="1"/>
</dbReference>
<evidence type="ECO:0000313" key="6">
    <source>
        <dbReference type="EMBL" id="BBH54508.1"/>
    </source>
</evidence>
<comment type="similarity">
    <text evidence="1 3">Belongs to the GcvH family.</text>
</comment>
<sequence length="126" mass="13787">MSYPNGLKYTKEHEWIKIEGSVATIGITKYAIDQLGDIVYLDLPKVGASFKAGVNFGTVESVKTVSDLYMPVSCKITEINQTAIDSPDCLAEDAYSKGWLVKVEVENIPADLLSASEYENYIKGGN</sequence>
<keyword evidence="7" id="KW-1185">Reference proteome</keyword>
<comment type="function">
    <text evidence="3">The glycine cleavage system catalyzes the degradation of glycine. The H protein shuttles the methylamine group of glycine from the P protein to the T protein.</text>
</comment>
<feature type="domain" description="Lipoyl-binding" evidence="5">
    <location>
        <begin position="22"/>
        <end position="104"/>
    </location>
</feature>
<feature type="modified residue" description="N6-lipoyllysine" evidence="3 4">
    <location>
        <position position="63"/>
    </location>
</feature>
<dbReference type="GO" id="GO:0009249">
    <property type="term" value="P:protein lipoylation"/>
    <property type="evidence" value="ECO:0007669"/>
    <property type="project" value="TreeGrafter"/>
</dbReference>
<protein>
    <recommendedName>
        <fullName evidence="3">Glycine cleavage system H protein</fullName>
    </recommendedName>
</protein>
<evidence type="ECO:0000256" key="4">
    <source>
        <dbReference type="PIRSR" id="PIRSR617453-50"/>
    </source>
</evidence>
<name>A0A4P2VNM9_FLUSA</name>
<dbReference type="NCBIfam" id="NF002270">
    <property type="entry name" value="PRK01202.1"/>
    <property type="match status" value="1"/>
</dbReference>
<dbReference type="Gene3D" id="2.40.50.100">
    <property type="match status" value="1"/>
</dbReference>
<dbReference type="InterPro" id="IPR017453">
    <property type="entry name" value="GCV_H_sub"/>
</dbReference>
<evidence type="ECO:0000259" key="5">
    <source>
        <dbReference type="PROSITE" id="PS50968"/>
    </source>
</evidence>
<dbReference type="GO" id="GO:0005829">
    <property type="term" value="C:cytosol"/>
    <property type="evidence" value="ECO:0007669"/>
    <property type="project" value="TreeGrafter"/>
</dbReference>
<evidence type="ECO:0000313" key="7">
    <source>
        <dbReference type="Proteomes" id="UP000291236"/>
    </source>
</evidence>
<keyword evidence="2 3" id="KW-0450">Lipoyl</keyword>
<dbReference type="EMBL" id="AP019368">
    <property type="protein sequence ID" value="BBH54508.1"/>
    <property type="molecule type" value="Genomic_DNA"/>
</dbReference>
<dbReference type="OrthoDB" id="5293986at2"/>
<comment type="subunit">
    <text evidence="3">The glycine cleavage system is composed of four proteins: P, T, L and H.</text>
</comment>
<dbReference type="KEGG" id="sbf:JCM31447_29790"/>
<dbReference type="NCBIfam" id="TIGR00527">
    <property type="entry name" value="gcvH"/>
    <property type="match status" value="1"/>
</dbReference>
<dbReference type="InterPro" id="IPR011053">
    <property type="entry name" value="Single_hybrid_motif"/>
</dbReference>
<dbReference type="AlphaFoldDB" id="A0A4P2VNM9"/>